<keyword evidence="3" id="KW-1185">Reference proteome</keyword>
<reference evidence="4" key="1">
    <citation type="submission" date="2025-08" db="UniProtKB">
        <authorList>
            <consortium name="RefSeq"/>
        </authorList>
    </citation>
    <scope>IDENTIFICATION</scope>
</reference>
<dbReference type="GeneID" id="101853973"/>
<dbReference type="SUPFAM" id="SSF54001">
    <property type="entry name" value="Cysteine proteinases"/>
    <property type="match status" value="1"/>
</dbReference>
<dbReference type="InterPro" id="IPR001394">
    <property type="entry name" value="Peptidase_C19_UCH"/>
</dbReference>
<keyword evidence="1" id="KW-0472">Membrane</keyword>
<dbReference type="RefSeq" id="XP_005109418.1">
    <property type="nucleotide sequence ID" value="XM_005109361.3"/>
</dbReference>
<dbReference type="CDD" id="cd02257">
    <property type="entry name" value="Peptidase_C19"/>
    <property type="match status" value="1"/>
</dbReference>
<sequence length="860" mass="94981">MAIVGWMYAAFYYIGLEFVAFVLVDVIVKAPLRDATNEQEKRTIWLYESVGLSVLCLLLYSLHHVPYLLLLLTGVTFVYTQLLGRTGLANVVANLRAHWENHLQHEENMKQIERQKQQQQQLQQQALGMAGLNHNTVAELNTFNGHNQQQGYGFNFPFFNKQGSLHYPPNATVVPGQDRPTYSMSPTSASYHDAVKQSRGLYHHSGGGATCGQISQNWNNVNSVPPLESHQYIPSAATTMGRSQYDSGVSSLHHSSDLAADRRSVLPTANLQRRSLRPNVGGKLLPRPLPSSSSIKSKFMNVMGFGPSVPKPVGLVNNGQNMCFINSVVQCLARGPFLVECLTADAAKELECTVAESELLSSLAELLDILTVDPSCSDYKTFNASRFRKATSVLNPSLVTPPGEPMRQQDAAEFLMWLLATVHTILNKNRQALECDPSNLSNEDRFSSPWLAKLKLIYGDLNAHRIKELKDQCRREIAVANGLENESYAEAIQRLSDLEWLTHKQSNDTVVDGLFTGQLVEAYHSLGAGHISVNLQTFNVLPVPMSAPRQASGLVMLEDCFTTFCNIENLCEVMAQPASMAAGSMEQGDVNSAGSPPLVNISNMPRRRNVGGVLGGLGGSSGTPVTRKSLRLLQHQQEPSPIIHQAVSPSVAGYNAPSSLPHPLNIPFSPVVTLSLGQQQQQHLNERLSDITTTTAATFRTSTPIGAGGSEASCGVPAHPTSRLQRRCLLRQLPECLIIQLMRFRFDQVTKTPTKVNTSVSIRLRSFNLRDVIYDTVTQRSDLTAQSGGHVYELYGLCLHLGANSLSHGHYVSYTLDAGKWYRMDDQDVREVNMEYQLGTEEIRQNAYLLFYRRMSSDSV</sequence>
<feature type="transmembrane region" description="Helical" evidence="1">
    <location>
        <begin position="44"/>
        <end position="62"/>
    </location>
</feature>
<dbReference type="Gene3D" id="3.90.70.10">
    <property type="entry name" value="Cysteine proteinases"/>
    <property type="match status" value="2"/>
</dbReference>
<dbReference type="InterPro" id="IPR038765">
    <property type="entry name" value="Papain-like_cys_pep_sf"/>
</dbReference>
<keyword evidence="1" id="KW-0812">Transmembrane</keyword>
<keyword evidence="1" id="KW-1133">Transmembrane helix</keyword>
<dbReference type="InterPro" id="IPR050164">
    <property type="entry name" value="Peptidase_C19"/>
</dbReference>
<dbReference type="Pfam" id="PF00443">
    <property type="entry name" value="UCH"/>
    <property type="match status" value="1"/>
</dbReference>
<proteinExistence type="predicted"/>
<dbReference type="PANTHER" id="PTHR24006">
    <property type="entry name" value="UBIQUITIN CARBOXYL-TERMINAL HYDROLASE"/>
    <property type="match status" value="1"/>
</dbReference>
<feature type="domain" description="USP" evidence="2">
    <location>
        <begin position="313"/>
        <end position="855"/>
    </location>
</feature>
<dbReference type="InterPro" id="IPR018200">
    <property type="entry name" value="USP_CS"/>
</dbReference>
<accession>A0ABM0K5U3</accession>
<organism evidence="3 4">
    <name type="scientific">Aplysia californica</name>
    <name type="common">California sea hare</name>
    <dbReference type="NCBI Taxonomy" id="6500"/>
    <lineage>
        <taxon>Eukaryota</taxon>
        <taxon>Metazoa</taxon>
        <taxon>Spiralia</taxon>
        <taxon>Lophotrochozoa</taxon>
        <taxon>Mollusca</taxon>
        <taxon>Gastropoda</taxon>
        <taxon>Heterobranchia</taxon>
        <taxon>Euthyneura</taxon>
        <taxon>Tectipleura</taxon>
        <taxon>Aplysiida</taxon>
        <taxon>Aplysioidea</taxon>
        <taxon>Aplysiidae</taxon>
        <taxon>Aplysia</taxon>
    </lineage>
</organism>
<dbReference type="PROSITE" id="PS00973">
    <property type="entry name" value="USP_2"/>
    <property type="match status" value="1"/>
</dbReference>
<evidence type="ECO:0000256" key="1">
    <source>
        <dbReference type="SAM" id="Phobius"/>
    </source>
</evidence>
<evidence type="ECO:0000313" key="4">
    <source>
        <dbReference type="RefSeq" id="XP_005109418.1"/>
    </source>
</evidence>
<dbReference type="InterPro" id="IPR028889">
    <property type="entry name" value="USP"/>
</dbReference>
<gene>
    <name evidence="4" type="primary">LOC101853973</name>
</gene>
<evidence type="ECO:0000259" key="2">
    <source>
        <dbReference type="PROSITE" id="PS50235"/>
    </source>
</evidence>
<dbReference type="PROSITE" id="PS50235">
    <property type="entry name" value="USP_3"/>
    <property type="match status" value="1"/>
</dbReference>
<protein>
    <submittedName>
        <fullName evidence="4">Uncharacterized protein LOC101853973</fullName>
    </submittedName>
</protein>
<name>A0ABM0K5U3_APLCA</name>
<evidence type="ECO:0000313" key="3">
    <source>
        <dbReference type="Proteomes" id="UP000694888"/>
    </source>
</evidence>
<feature type="transmembrane region" description="Helical" evidence="1">
    <location>
        <begin position="6"/>
        <end position="32"/>
    </location>
</feature>
<dbReference type="Proteomes" id="UP000694888">
    <property type="component" value="Unplaced"/>
</dbReference>